<dbReference type="InterPro" id="IPR017853">
    <property type="entry name" value="GH"/>
</dbReference>
<dbReference type="Pfam" id="PF00232">
    <property type="entry name" value="Glyco_hydro_1"/>
    <property type="match status" value="2"/>
</dbReference>
<accession>A0ABP6WC49</accession>
<evidence type="ECO:0000256" key="4">
    <source>
        <dbReference type="ARBA" id="ARBA00023295"/>
    </source>
</evidence>
<dbReference type="PRINTS" id="PR00131">
    <property type="entry name" value="GLHYDRLASE1"/>
</dbReference>
<protein>
    <recommendedName>
        <fullName evidence="2">beta-glucosidase</fullName>
        <ecNumber evidence="2">3.2.1.21</ecNumber>
    </recommendedName>
</protein>
<dbReference type="EC" id="3.2.1.21" evidence="2"/>
<dbReference type="PROSITE" id="PS00572">
    <property type="entry name" value="GLYCOSYL_HYDROL_F1_1"/>
    <property type="match status" value="1"/>
</dbReference>
<sequence length="389" mass="42758">MDRAFPKGFLWGAAGSAHQTEGNNVASDLWALENRPGSPMPERSGDACDSYHRWPEDLDIVRSLGLGAYRFGIEWARVEPVEGQISRAALGHYRRVIEGCLERGLTPVVTLHHFSSPLWFQRDGGWLADAAVARFRRYVRAVVPILDGVRWVCTINEPNLVSMMARLLKDDRPAGGGVAGALPPPDQATADALAAAHRAAREELAGFRSGWTIASQNFEAHDGAHDERDAWAWPREDQFIEVAKGDDFIGVQAYTRVLIGREGALPVPDEARRTLTGWEFYPDALGAAVRYTAARAPGVPILVTENGIATSDDDERVEYTRGALAGLHAAMDEGADVRGYLHWTLLDNYEWGSYAPTFGLVSVDRDTFARTVKPSARRLGEIARTGILR</sequence>
<comment type="similarity">
    <text evidence="1 6">Belongs to the glycosyl hydrolase 1 family.</text>
</comment>
<organism evidence="7 8">
    <name type="scientific">Nonomuraea rosea</name>
    <dbReference type="NCBI Taxonomy" id="638574"/>
    <lineage>
        <taxon>Bacteria</taxon>
        <taxon>Bacillati</taxon>
        <taxon>Actinomycetota</taxon>
        <taxon>Actinomycetes</taxon>
        <taxon>Streptosporangiales</taxon>
        <taxon>Streptosporangiaceae</taxon>
        <taxon>Nonomuraea</taxon>
    </lineage>
</organism>
<dbReference type="InterPro" id="IPR001360">
    <property type="entry name" value="Glyco_hydro_1"/>
</dbReference>
<dbReference type="SUPFAM" id="SSF51445">
    <property type="entry name" value="(Trans)glycosidases"/>
    <property type="match status" value="1"/>
</dbReference>
<reference evidence="8" key="1">
    <citation type="journal article" date="2019" name="Int. J. Syst. Evol. Microbiol.">
        <title>The Global Catalogue of Microorganisms (GCM) 10K type strain sequencing project: providing services to taxonomists for standard genome sequencing and annotation.</title>
        <authorList>
            <consortium name="The Broad Institute Genomics Platform"/>
            <consortium name="The Broad Institute Genome Sequencing Center for Infectious Disease"/>
            <person name="Wu L."/>
            <person name="Ma J."/>
        </authorList>
    </citation>
    <scope>NUCLEOTIDE SEQUENCE [LARGE SCALE GENOMIC DNA]</scope>
    <source>
        <strain evidence="8">JCM 17326</strain>
    </source>
</reference>
<dbReference type="PANTHER" id="PTHR10353">
    <property type="entry name" value="GLYCOSYL HYDROLASE"/>
    <property type="match status" value="1"/>
</dbReference>
<evidence type="ECO:0000313" key="8">
    <source>
        <dbReference type="Proteomes" id="UP001500630"/>
    </source>
</evidence>
<evidence type="ECO:0000256" key="3">
    <source>
        <dbReference type="ARBA" id="ARBA00022801"/>
    </source>
</evidence>
<keyword evidence="8" id="KW-1185">Reference proteome</keyword>
<dbReference type="Proteomes" id="UP001500630">
    <property type="component" value="Unassembled WGS sequence"/>
</dbReference>
<dbReference type="Gene3D" id="3.20.20.80">
    <property type="entry name" value="Glycosidases"/>
    <property type="match status" value="2"/>
</dbReference>
<name>A0ABP6WC49_9ACTN</name>
<evidence type="ECO:0000256" key="1">
    <source>
        <dbReference type="ARBA" id="ARBA00010838"/>
    </source>
</evidence>
<evidence type="ECO:0000256" key="2">
    <source>
        <dbReference type="ARBA" id="ARBA00012744"/>
    </source>
</evidence>
<evidence type="ECO:0000256" key="6">
    <source>
        <dbReference type="RuleBase" id="RU003690"/>
    </source>
</evidence>
<gene>
    <name evidence="7" type="ORF">GCM10022419_032590</name>
</gene>
<evidence type="ECO:0000256" key="5">
    <source>
        <dbReference type="PROSITE-ProRule" id="PRU10055"/>
    </source>
</evidence>
<dbReference type="EMBL" id="BAABDQ010000005">
    <property type="protein sequence ID" value="GAA3549729.1"/>
    <property type="molecule type" value="Genomic_DNA"/>
</dbReference>
<keyword evidence="4" id="KW-0326">Glycosidase</keyword>
<keyword evidence="3" id="KW-0378">Hydrolase</keyword>
<evidence type="ECO:0000313" key="7">
    <source>
        <dbReference type="EMBL" id="GAA3549729.1"/>
    </source>
</evidence>
<comment type="caution">
    <text evidence="7">The sequence shown here is derived from an EMBL/GenBank/DDBJ whole genome shotgun (WGS) entry which is preliminary data.</text>
</comment>
<dbReference type="InterPro" id="IPR018120">
    <property type="entry name" value="Glyco_hydro_1_AS"/>
</dbReference>
<dbReference type="RefSeq" id="WP_345562512.1">
    <property type="nucleotide sequence ID" value="NZ_BAABDQ010000005.1"/>
</dbReference>
<proteinExistence type="inferred from homology"/>
<feature type="active site" description="Nucleophile" evidence="5">
    <location>
        <position position="305"/>
    </location>
</feature>
<dbReference type="PANTHER" id="PTHR10353:SF36">
    <property type="entry name" value="LP05116P"/>
    <property type="match status" value="1"/>
</dbReference>